<evidence type="ECO:0000256" key="4">
    <source>
        <dbReference type="ARBA" id="ARBA00022763"/>
    </source>
</evidence>
<dbReference type="GO" id="GO:0140664">
    <property type="term" value="F:ATP-dependent DNA damage sensor activity"/>
    <property type="evidence" value="ECO:0007669"/>
    <property type="project" value="InterPro"/>
</dbReference>
<protein>
    <recommendedName>
        <fullName evidence="9">Cytochrome c domain-containing protein</fullName>
    </recommendedName>
</protein>
<keyword evidence="2" id="KW-0479">Metal-binding</keyword>
<dbReference type="SUPFAM" id="SSF55271">
    <property type="entry name" value="DNA repair protein MutS, domain I"/>
    <property type="match status" value="1"/>
</dbReference>
<dbReference type="SMART" id="SM00534">
    <property type="entry name" value="MUTSac"/>
    <property type="match status" value="1"/>
</dbReference>
<dbReference type="GO" id="GO:0005524">
    <property type="term" value="F:ATP binding"/>
    <property type="evidence" value="ECO:0007669"/>
    <property type="project" value="UniProtKB-KW"/>
</dbReference>
<dbReference type="Gene3D" id="3.40.1170.10">
    <property type="entry name" value="DNA repair protein MutS, domain I"/>
    <property type="match status" value="1"/>
</dbReference>
<dbReference type="Pfam" id="PF01844">
    <property type="entry name" value="HNH"/>
    <property type="match status" value="1"/>
</dbReference>
<dbReference type="SMART" id="SM00507">
    <property type="entry name" value="HNHc"/>
    <property type="match status" value="1"/>
</dbReference>
<dbReference type="SUPFAM" id="SSF48334">
    <property type="entry name" value="DNA repair protein MutS, domain III"/>
    <property type="match status" value="1"/>
</dbReference>
<dbReference type="InterPro" id="IPR002711">
    <property type="entry name" value="HNH"/>
</dbReference>
<evidence type="ECO:0000256" key="2">
    <source>
        <dbReference type="ARBA" id="ARBA00022723"/>
    </source>
</evidence>
<dbReference type="AlphaFoldDB" id="A0A6C0K933"/>
<dbReference type="PROSITE" id="PS51007">
    <property type="entry name" value="CYTC"/>
    <property type="match status" value="1"/>
</dbReference>
<dbReference type="InterPro" id="IPR036187">
    <property type="entry name" value="DNA_mismatch_repair_MutS_sf"/>
</dbReference>
<keyword evidence="7" id="KW-0238">DNA-binding</keyword>
<accession>A0A6C0K933</accession>
<dbReference type="CDD" id="cd00085">
    <property type="entry name" value="HNHc"/>
    <property type="match status" value="1"/>
</dbReference>
<dbReference type="GO" id="GO:0030983">
    <property type="term" value="F:mismatched DNA binding"/>
    <property type="evidence" value="ECO:0007669"/>
    <property type="project" value="InterPro"/>
</dbReference>
<dbReference type="InterPro" id="IPR003615">
    <property type="entry name" value="HNH_nuc"/>
</dbReference>
<dbReference type="InterPro" id="IPR007696">
    <property type="entry name" value="DNA_mismatch_repair_MutS_core"/>
</dbReference>
<sequence length="1000" mass="110900">MSNSYQEYLDHYTTYKTKYGSKTAIFMMVGIFYELYDVRDPETGQGRTTVLELVDLLGLKVSVKKGEGPGGLDGIVAGIPDYAIHKWAGRLTSTGWTVVLVEQVKNTTGKVIRREAQRILTPGSHMEAVGKSDVYLTFVSIEKVSDAPYLSVVSLDLTTGYLRVYETKANGTEDAWTCNDIVQFMELYPPKEVLWSCEGPLYFCERLTDSKLRSIIGCTSQTLFHKRTPLAGAWKTPLFREEYLTRRCQIKNLLPTHTALHLNPGSRSETALLSLLSALDELWPSLSLGCLLTYPWTPTSSLRLGENALVQLHMIVPEGQNQDVLSLFDSCATPMGKRLLRERLLKPSASFTEIQTNLNQVEIWTRQDKVYRESITKTLRTFSDLNRLFRKIQQGSITATDLIGLHTTLKGVHQILTTGEVNDSVLEANKFVLKEIFTVFSQTKIYESTDDTSLFVSGFNESIDLVESEIASVYSSIKEWIRTRAASVNVSPDSLKVDLKEKSLVVKGPKSLIETLKRSGKLPAGCSATVQKTCSYLESTELDHLFGLLQRYRSHLSLQQGQCLIDVGSILSRKILDSWLLISEWCSQMDVNMTLAKVAIDMGYVKPTLIEGDTGSLQIKGLRHPLLEAQDRKIPYVQHDISLGSSESSGSSQGWLLYGLNASGKSSLMRATGLAVLLAQAGSFVPAQSMILCPFSSVHTRIINTDNLWMGLSSFAVEMSEMRDIFQSAGPKSLVLGDELCSGTETTSATALVAAGLSGLLKRGARFLFATHLHGLNQISEVVTNPLLQIWHLHVEYDQINDRLVYHRTLKKGSGSSLYGLEVAKAMRIPSDILEDAIRYRKQIAGEADLNKSVGSSWNSQIIRRTCETCGAKEADDLEVHHIKPRATALQGRLSDGSSVHSSANLIVLCETCHDSLHRDEFEIGPILQTSDGLERSTTMSAVSSLKSVKSKWSAEDLQTIKTESEKYSHLTLPNLVKYLKNQHTITISTVSLRKLLAGR</sequence>
<dbReference type="Gene3D" id="1.10.1420.10">
    <property type="match status" value="1"/>
</dbReference>
<evidence type="ECO:0000259" key="9">
    <source>
        <dbReference type="PROSITE" id="PS51007"/>
    </source>
</evidence>
<dbReference type="SUPFAM" id="SSF52540">
    <property type="entry name" value="P-loop containing nucleoside triphosphate hydrolases"/>
    <property type="match status" value="1"/>
</dbReference>
<keyword evidence="5" id="KW-0067">ATP-binding</keyword>
<evidence type="ECO:0000256" key="5">
    <source>
        <dbReference type="ARBA" id="ARBA00022840"/>
    </source>
</evidence>
<dbReference type="PANTHER" id="PTHR11361:SF34">
    <property type="entry name" value="DNA MISMATCH REPAIR PROTEIN MSH1, MITOCHONDRIAL"/>
    <property type="match status" value="1"/>
</dbReference>
<organism evidence="10">
    <name type="scientific">viral metagenome</name>
    <dbReference type="NCBI Taxonomy" id="1070528"/>
    <lineage>
        <taxon>unclassified sequences</taxon>
        <taxon>metagenomes</taxon>
        <taxon>organismal metagenomes</taxon>
    </lineage>
</organism>
<dbReference type="InterPro" id="IPR027417">
    <property type="entry name" value="P-loop_NTPase"/>
</dbReference>
<keyword evidence="8" id="KW-0234">DNA repair</keyword>
<reference evidence="10" key="1">
    <citation type="journal article" date="2020" name="Nature">
        <title>Giant virus diversity and host interactions through global metagenomics.</title>
        <authorList>
            <person name="Schulz F."/>
            <person name="Roux S."/>
            <person name="Paez-Espino D."/>
            <person name="Jungbluth S."/>
            <person name="Walsh D.A."/>
            <person name="Denef V.J."/>
            <person name="McMahon K.D."/>
            <person name="Konstantinidis K.T."/>
            <person name="Eloe-Fadrosh E.A."/>
            <person name="Kyrpides N.C."/>
            <person name="Woyke T."/>
        </authorList>
    </citation>
    <scope>NUCLEOTIDE SEQUENCE</scope>
    <source>
        <strain evidence="10">GVMAG-S-1101182-85</strain>
    </source>
</reference>
<name>A0A6C0K933_9ZZZZ</name>
<dbReference type="Pfam" id="PF01624">
    <property type="entry name" value="MutS_I"/>
    <property type="match status" value="1"/>
</dbReference>
<dbReference type="GO" id="GO:0009055">
    <property type="term" value="F:electron transfer activity"/>
    <property type="evidence" value="ECO:0007669"/>
    <property type="project" value="InterPro"/>
</dbReference>
<dbReference type="PANTHER" id="PTHR11361">
    <property type="entry name" value="DNA MISMATCH REPAIR PROTEIN MUTS FAMILY MEMBER"/>
    <property type="match status" value="1"/>
</dbReference>
<dbReference type="GO" id="GO:0005634">
    <property type="term" value="C:nucleus"/>
    <property type="evidence" value="ECO:0007669"/>
    <property type="project" value="TreeGrafter"/>
</dbReference>
<dbReference type="InterPro" id="IPR045076">
    <property type="entry name" value="MutS"/>
</dbReference>
<keyword evidence="3" id="KW-0547">Nucleotide-binding</keyword>
<dbReference type="InterPro" id="IPR007695">
    <property type="entry name" value="DNA_mismatch_repair_MutS-lik_N"/>
</dbReference>
<dbReference type="GO" id="GO:0020037">
    <property type="term" value="F:heme binding"/>
    <property type="evidence" value="ECO:0007669"/>
    <property type="project" value="InterPro"/>
</dbReference>
<dbReference type="Gene3D" id="1.10.30.50">
    <property type="match status" value="1"/>
</dbReference>
<feature type="domain" description="Cytochrome c" evidence="9">
    <location>
        <begin position="892"/>
        <end position="984"/>
    </location>
</feature>
<dbReference type="Pfam" id="PF00488">
    <property type="entry name" value="MutS_V"/>
    <property type="match status" value="1"/>
</dbReference>
<dbReference type="InterPro" id="IPR009056">
    <property type="entry name" value="Cyt_c-like_dom"/>
</dbReference>
<proteinExistence type="inferred from homology"/>
<dbReference type="GO" id="GO:0006298">
    <property type="term" value="P:mismatch repair"/>
    <property type="evidence" value="ECO:0007669"/>
    <property type="project" value="InterPro"/>
</dbReference>
<comment type="similarity">
    <text evidence="1">Belongs to the DNA mismatch repair MutS family.</text>
</comment>
<dbReference type="InterPro" id="IPR016151">
    <property type="entry name" value="DNA_mismatch_repair_MutS_N"/>
</dbReference>
<evidence type="ECO:0000256" key="1">
    <source>
        <dbReference type="ARBA" id="ARBA00006271"/>
    </source>
</evidence>
<evidence type="ECO:0000313" key="10">
    <source>
        <dbReference type="EMBL" id="QHU14209.1"/>
    </source>
</evidence>
<keyword evidence="6" id="KW-0408">Iron</keyword>
<dbReference type="InterPro" id="IPR000432">
    <property type="entry name" value="DNA_mismatch_repair_MutS_C"/>
</dbReference>
<dbReference type="EMBL" id="MN740833">
    <property type="protein sequence ID" value="QHU14209.1"/>
    <property type="molecule type" value="Genomic_DNA"/>
</dbReference>
<dbReference type="Pfam" id="PF05192">
    <property type="entry name" value="MutS_III"/>
    <property type="match status" value="1"/>
</dbReference>
<evidence type="ECO:0000256" key="8">
    <source>
        <dbReference type="ARBA" id="ARBA00023204"/>
    </source>
</evidence>
<dbReference type="GO" id="GO:0008270">
    <property type="term" value="F:zinc ion binding"/>
    <property type="evidence" value="ECO:0007669"/>
    <property type="project" value="InterPro"/>
</dbReference>
<evidence type="ECO:0000256" key="7">
    <source>
        <dbReference type="ARBA" id="ARBA00023125"/>
    </source>
</evidence>
<dbReference type="GO" id="GO:0004519">
    <property type="term" value="F:endonuclease activity"/>
    <property type="evidence" value="ECO:0007669"/>
    <property type="project" value="InterPro"/>
</dbReference>
<dbReference type="Gene3D" id="3.40.50.300">
    <property type="entry name" value="P-loop containing nucleotide triphosphate hydrolases"/>
    <property type="match status" value="1"/>
</dbReference>
<keyword evidence="4" id="KW-0227">DNA damage</keyword>
<evidence type="ECO:0000256" key="3">
    <source>
        <dbReference type="ARBA" id="ARBA00022741"/>
    </source>
</evidence>
<dbReference type="SMART" id="SM00533">
    <property type="entry name" value="MUTSd"/>
    <property type="match status" value="1"/>
</dbReference>
<evidence type="ECO:0000256" key="6">
    <source>
        <dbReference type="ARBA" id="ARBA00023004"/>
    </source>
</evidence>